<proteinExistence type="predicted"/>
<evidence type="ECO:0000313" key="3">
    <source>
        <dbReference type="EMBL" id="PKY49336.1"/>
    </source>
</evidence>
<feature type="region of interest" description="Disordered" evidence="2">
    <location>
        <begin position="339"/>
        <end position="368"/>
    </location>
</feature>
<reference evidence="3 4" key="1">
    <citation type="submission" date="2015-10" db="EMBL/GenBank/DDBJ databases">
        <title>Genome analyses suggest a sexual origin of heterokaryosis in a supposedly ancient asexual fungus.</title>
        <authorList>
            <person name="Ropars J."/>
            <person name="Sedzielewska K."/>
            <person name="Noel J."/>
            <person name="Charron P."/>
            <person name="Farinelli L."/>
            <person name="Marton T."/>
            <person name="Kruger M."/>
            <person name="Pelin A."/>
            <person name="Brachmann A."/>
            <person name="Corradi N."/>
        </authorList>
    </citation>
    <scope>NUCLEOTIDE SEQUENCE [LARGE SCALE GENOMIC DNA]</scope>
    <source>
        <strain evidence="3 4">A4</strain>
    </source>
</reference>
<organism evidence="3 4">
    <name type="scientific">Rhizophagus irregularis</name>
    <dbReference type="NCBI Taxonomy" id="588596"/>
    <lineage>
        <taxon>Eukaryota</taxon>
        <taxon>Fungi</taxon>
        <taxon>Fungi incertae sedis</taxon>
        <taxon>Mucoromycota</taxon>
        <taxon>Glomeromycotina</taxon>
        <taxon>Glomeromycetes</taxon>
        <taxon>Glomerales</taxon>
        <taxon>Glomeraceae</taxon>
        <taxon>Rhizophagus</taxon>
    </lineage>
</organism>
<dbReference type="AlphaFoldDB" id="A0A2I1GRR0"/>
<evidence type="ECO:0000256" key="2">
    <source>
        <dbReference type="SAM" id="MobiDB-lite"/>
    </source>
</evidence>
<keyword evidence="1" id="KW-0175">Coiled coil</keyword>
<dbReference type="VEuPathDB" id="FungiDB:FUN_006646"/>
<dbReference type="EMBL" id="LLXI01000731">
    <property type="protein sequence ID" value="PKY49336.1"/>
    <property type="molecule type" value="Genomic_DNA"/>
</dbReference>
<dbReference type="VEuPathDB" id="FungiDB:RhiirA1_483193"/>
<accession>A0A2I1GRR0</accession>
<evidence type="ECO:0000313" key="4">
    <source>
        <dbReference type="Proteomes" id="UP000234323"/>
    </source>
</evidence>
<gene>
    <name evidence="3" type="ORF">RhiirA4_422868</name>
</gene>
<feature type="coiled-coil region" evidence="1">
    <location>
        <begin position="103"/>
        <end position="130"/>
    </location>
</feature>
<dbReference type="Proteomes" id="UP000234323">
    <property type="component" value="Unassembled WGS sequence"/>
</dbReference>
<comment type="caution">
    <text evidence="3">The sequence shown here is derived from an EMBL/GenBank/DDBJ whole genome shotgun (WGS) entry which is preliminary data.</text>
</comment>
<evidence type="ECO:0000256" key="1">
    <source>
        <dbReference type="SAM" id="Coils"/>
    </source>
</evidence>
<sequence>MMLRTEAIEYSVEFSEKICKNCFEERKENNNEITEKEKATIIAEKWIEKGHVNVTIGGIMRLLKLGYNEIRLENDKEFINRYIEYNDLLDDELIIKLNELNDETEIEKRLERLKNLIKVLEIEVSDEELLRLMNMEYKDIDILKGFGLSQNSDSNNSLNIKDSDNESELSDYNLQDLFKEENMGATRAEMLRALEGALGYAPNTLDGAVPVGQTVNERIEELHRENTFTRMGMTPIFNGKSDEDVNEWIEEIETKFESTGRNAGNNNVNITTFAIGGLKGSALRWYREMKEANAGNLVNWTNVANDNNLRERIREKFEGAETLILRENGKDIEIPIEYENNDENINDDNDNDDSEDNDSENEYEETSEREIYLINNEEKGHIIEENY</sequence>
<feature type="compositionally biased region" description="Acidic residues" evidence="2">
    <location>
        <begin position="339"/>
        <end position="365"/>
    </location>
</feature>
<name>A0A2I1GRR0_9GLOM</name>
<protein>
    <submittedName>
        <fullName evidence="3">Uncharacterized protein</fullName>
    </submittedName>
</protein>
<keyword evidence="4" id="KW-1185">Reference proteome</keyword>